<feature type="region of interest" description="Disordered" evidence="1">
    <location>
        <begin position="24"/>
        <end position="50"/>
    </location>
</feature>
<name>W4JWQ9_HETIT</name>
<keyword evidence="2" id="KW-1133">Transmembrane helix</keyword>
<dbReference type="InParanoid" id="W4JWQ9"/>
<proteinExistence type="predicted"/>
<protein>
    <submittedName>
        <fullName evidence="3">Uncharacterized protein</fullName>
    </submittedName>
</protein>
<sequence>MAPSSTEPPPLHYTRFNPLAQAATASDSTLPAAPTPTGSSSSSSGADDKAPGFSHSSLGLLLIFLGCFAALLVACVVGHRIYIRRHGLRNPAPPQTSPARRPRRARERPRMWDVWLLDDRRSANGRASGVDGGDSARWADIMPVAAYLHTPTPTPPAAPPAASPPRTRTRPRSRSPSVPVRARTRDAPPSVPYAMEHHIMMSQAWFRGVYPLEPEYSPRPRPRPQPQPSFSNTPPSQPPPEPSPPEMRVAVLIAMPSPSRSTNFTLTRSHYSLDDRRSPHEASNHADPHSHSHPGDATDRDQKRVRSQKQRDIGPGSVDDAGTDASASASASGSGSGSVDAGPYNVVEEERRGACSLGADGAYVFGVVDLPWEPGGVP</sequence>
<feature type="region of interest" description="Disordered" evidence="1">
    <location>
        <begin position="87"/>
        <end position="107"/>
    </location>
</feature>
<feature type="region of interest" description="Disordered" evidence="1">
    <location>
        <begin position="149"/>
        <end position="191"/>
    </location>
</feature>
<feature type="compositionally biased region" description="Low complexity" evidence="1">
    <location>
        <begin position="316"/>
        <end position="342"/>
    </location>
</feature>
<feature type="compositionally biased region" description="Basic and acidic residues" evidence="1">
    <location>
        <begin position="272"/>
        <end position="312"/>
    </location>
</feature>
<dbReference type="OrthoDB" id="3270369at2759"/>
<dbReference type="Proteomes" id="UP000030671">
    <property type="component" value="Unassembled WGS sequence"/>
</dbReference>
<feature type="region of interest" description="Disordered" evidence="1">
    <location>
        <begin position="216"/>
        <end position="246"/>
    </location>
</feature>
<evidence type="ECO:0000313" key="3">
    <source>
        <dbReference type="EMBL" id="ETW77889.1"/>
    </source>
</evidence>
<feature type="compositionally biased region" description="Pro residues" evidence="1">
    <location>
        <begin position="217"/>
        <end position="227"/>
    </location>
</feature>
<dbReference type="KEGG" id="hir:HETIRDRAFT_460274"/>
<keyword evidence="4" id="KW-1185">Reference proteome</keyword>
<evidence type="ECO:0000256" key="1">
    <source>
        <dbReference type="SAM" id="MobiDB-lite"/>
    </source>
</evidence>
<feature type="compositionally biased region" description="Pro residues" evidence="1">
    <location>
        <begin position="152"/>
        <end position="163"/>
    </location>
</feature>
<feature type="compositionally biased region" description="Pro residues" evidence="1">
    <location>
        <begin position="235"/>
        <end position="245"/>
    </location>
</feature>
<dbReference type="RefSeq" id="XP_009549906.1">
    <property type="nucleotide sequence ID" value="XM_009551611.1"/>
</dbReference>
<feature type="compositionally biased region" description="Low complexity" evidence="1">
    <location>
        <begin position="28"/>
        <end position="45"/>
    </location>
</feature>
<gene>
    <name evidence="3" type="ORF">HETIRDRAFT_460274</name>
</gene>
<evidence type="ECO:0000313" key="4">
    <source>
        <dbReference type="Proteomes" id="UP000030671"/>
    </source>
</evidence>
<dbReference type="AlphaFoldDB" id="W4JWQ9"/>
<accession>W4JWQ9</accession>
<organism evidence="3 4">
    <name type="scientific">Heterobasidion irregulare (strain TC 32-1)</name>
    <dbReference type="NCBI Taxonomy" id="747525"/>
    <lineage>
        <taxon>Eukaryota</taxon>
        <taxon>Fungi</taxon>
        <taxon>Dikarya</taxon>
        <taxon>Basidiomycota</taxon>
        <taxon>Agaricomycotina</taxon>
        <taxon>Agaricomycetes</taxon>
        <taxon>Russulales</taxon>
        <taxon>Bondarzewiaceae</taxon>
        <taxon>Heterobasidion</taxon>
        <taxon>Heterobasidion annosum species complex</taxon>
    </lineage>
</organism>
<dbReference type="GeneID" id="20677059"/>
<evidence type="ECO:0000256" key="2">
    <source>
        <dbReference type="SAM" id="Phobius"/>
    </source>
</evidence>
<feature type="region of interest" description="Disordered" evidence="1">
    <location>
        <begin position="272"/>
        <end position="345"/>
    </location>
</feature>
<dbReference type="EMBL" id="KI925462">
    <property type="protein sequence ID" value="ETW77889.1"/>
    <property type="molecule type" value="Genomic_DNA"/>
</dbReference>
<feature type="transmembrane region" description="Helical" evidence="2">
    <location>
        <begin position="58"/>
        <end position="79"/>
    </location>
</feature>
<reference evidence="3 4" key="1">
    <citation type="journal article" date="2012" name="New Phytol.">
        <title>Insight into trade-off between wood decay and parasitism from the genome of a fungal forest pathogen.</title>
        <authorList>
            <person name="Olson A."/>
            <person name="Aerts A."/>
            <person name="Asiegbu F."/>
            <person name="Belbahri L."/>
            <person name="Bouzid O."/>
            <person name="Broberg A."/>
            <person name="Canback B."/>
            <person name="Coutinho P.M."/>
            <person name="Cullen D."/>
            <person name="Dalman K."/>
            <person name="Deflorio G."/>
            <person name="van Diepen L.T."/>
            <person name="Dunand C."/>
            <person name="Duplessis S."/>
            <person name="Durling M."/>
            <person name="Gonthier P."/>
            <person name="Grimwood J."/>
            <person name="Fossdal C.G."/>
            <person name="Hansson D."/>
            <person name="Henrissat B."/>
            <person name="Hietala A."/>
            <person name="Himmelstrand K."/>
            <person name="Hoffmeister D."/>
            <person name="Hogberg N."/>
            <person name="James T.Y."/>
            <person name="Karlsson M."/>
            <person name="Kohler A."/>
            <person name="Kues U."/>
            <person name="Lee Y.H."/>
            <person name="Lin Y.C."/>
            <person name="Lind M."/>
            <person name="Lindquist E."/>
            <person name="Lombard V."/>
            <person name="Lucas S."/>
            <person name="Lunden K."/>
            <person name="Morin E."/>
            <person name="Murat C."/>
            <person name="Park J."/>
            <person name="Raffaello T."/>
            <person name="Rouze P."/>
            <person name="Salamov A."/>
            <person name="Schmutz J."/>
            <person name="Solheim H."/>
            <person name="Stahlberg J."/>
            <person name="Velez H."/>
            <person name="de Vries R.P."/>
            <person name="Wiebenga A."/>
            <person name="Woodward S."/>
            <person name="Yakovlev I."/>
            <person name="Garbelotto M."/>
            <person name="Martin F."/>
            <person name="Grigoriev I.V."/>
            <person name="Stenlid J."/>
        </authorList>
    </citation>
    <scope>NUCLEOTIDE SEQUENCE [LARGE SCALE GENOMIC DNA]</scope>
    <source>
        <strain evidence="3 4">TC 32-1</strain>
    </source>
</reference>
<keyword evidence="2" id="KW-0812">Transmembrane</keyword>
<dbReference type="HOGENOM" id="CLU_731696_0_0_1"/>
<keyword evidence="2" id="KW-0472">Membrane</keyword>